<organism evidence="5 6">
    <name type="scientific">Rhodococcoides fascians</name>
    <name type="common">Rhodococcus fascians</name>
    <dbReference type="NCBI Taxonomy" id="1828"/>
    <lineage>
        <taxon>Bacteria</taxon>
        <taxon>Bacillati</taxon>
        <taxon>Actinomycetota</taxon>
        <taxon>Actinomycetes</taxon>
        <taxon>Mycobacteriales</taxon>
        <taxon>Nocardiaceae</taxon>
        <taxon>Rhodococcoides</taxon>
    </lineage>
</organism>
<dbReference type="Pfam" id="PF14525">
    <property type="entry name" value="AraC_binding_2"/>
    <property type="match status" value="1"/>
</dbReference>
<evidence type="ECO:0000313" key="5">
    <source>
        <dbReference type="EMBL" id="AMY22478.1"/>
    </source>
</evidence>
<protein>
    <submittedName>
        <fullName evidence="5">Transcriptional activator NphR</fullName>
    </submittedName>
</protein>
<dbReference type="PATRIC" id="fig|1653479.3.peg.1183"/>
<dbReference type="GO" id="GO:0003700">
    <property type="term" value="F:DNA-binding transcription factor activity"/>
    <property type="evidence" value="ECO:0007669"/>
    <property type="project" value="InterPro"/>
</dbReference>
<accession>A0A143QI82</accession>
<keyword evidence="1" id="KW-0805">Transcription regulation</keyword>
<evidence type="ECO:0000256" key="2">
    <source>
        <dbReference type="ARBA" id="ARBA00023125"/>
    </source>
</evidence>
<dbReference type="AlphaFoldDB" id="A0A143QI82"/>
<dbReference type="Proteomes" id="UP000076038">
    <property type="component" value="Chromosome"/>
</dbReference>
<name>A0A143QI82_RHOFA</name>
<proteinExistence type="predicted"/>
<dbReference type="OrthoDB" id="9799345at2"/>
<dbReference type="InterPro" id="IPR018060">
    <property type="entry name" value="HTH_AraC"/>
</dbReference>
<keyword evidence="2" id="KW-0238">DNA-binding</keyword>
<gene>
    <name evidence="5" type="primary">nphR_1</name>
    <name evidence="5" type="ORF">A3Q41_01167</name>
</gene>
<evidence type="ECO:0000256" key="1">
    <source>
        <dbReference type="ARBA" id="ARBA00023015"/>
    </source>
</evidence>
<reference evidence="5 6" key="1">
    <citation type="journal article" date="2016" name="Genome Announc.">
        <title>Complete Genome and Plasmid Sequences for Rhodococcus fascians D188 and Draft Sequences for Rhodococcus Isolates PBTS 1 and PBTS 2.</title>
        <authorList>
            <person name="Stamler R.A."/>
            <person name="Vereecke D."/>
            <person name="Zhang Y."/>
            <person name="Schilkey F."/>
            <person name="Devitt N."/>
            <person name="Randall J.J."/>
        </authorList>
    </citation>
    <scope>NUCLEOTIDE SEQUENCE [LARGE SCALE GENOMIC DNA]</scope>
    <source>
        <strain evidence="5 6">PBTS2</strain>
    </source>
</reference>
<feature type="domain" description="HTH araC/xylS-type" evidence="4">
    <location>
        <begin position="200"/>
        <end position="301"/>
    </location>
</feature>
<keyword evidence="6" id="KW-1185">Reference proteome</keyword>
<dbReference type="RefSeq" id="WP_063216254.1">
    <property type="nucleotide sequence ID" value="NZ_CP015220.1"/>
</dbReference>
<dbReference type="InterPro" id="IPR050204">
    <property type="entry name" value="AraC_XylS_family_regulators"/>
</dbReference>
<dbReference type="InterPro" id="IPR009057">
    <property type="entry name" value="Homeodomain-like_sf"/>
</dbReference>
<dbReference type="EMBL" id="CP015220">
    <property type="protein sequence ID" value="AMY22478.1"/>
    <property type="molecule type" value="Genomic_DNA"/>
</dbReference>
<dbReference type="GO" id="GO:0043565">
    <property type="term" value="F:sequence-specific DNA binding"/>
    <property type="evidence" value="ECO:0007669"/>
    <property type="project" value="InterPro"/>
</dbReference>
<dbReference type="KEGG" id="rhs:A3Q41_01167"/>
<dbReference type="PANTHER" id="PTHR46796:SF6">
    <property type="entry name" value="ARAC SUBFAMILY"/>
    <property type="match status" value="1"/>
</dbReference>
<dbReference type="SMART" id="SM00342">
    <property type="entry name" value="HTH_ARAC"/>
    <property type="match status" value="1"/>
</dbReference>
<reference evidence="6" key="2">
    <citation type="submission" date="2016-04" db="EMBL/GenBank/DDBJ databases">
        <title>Complete Genome and Plasmid Sequences for Rhodococcus fascians D188 and Draft Sequences for Rhodococcus spp. Isolates PBTS 1 and PBTS 2.</title>
        <authorList>
            <person name="Stamer R."/>
            <person name="Vereecke D."/>
            <person name="Zhang Y."/>
            <person name="Schilkey F."/>
            <person name="Devitt N."/>
            <person name="Randall J."/>
        </authorList>
    </citation>
    <scope>NUCLEOTIDE SEQUENCE [LARGE SCALE GENOMIC DNA]</scope>
    <source>
        <strain evidence="6">PBTS2</strain>
    </source>
</reference>
<dbReference type="PANTHER" id="PTHR46796">
    <property type="entry name" value="HTH-TYPE TRANSCRIPTIONAL ACTIVATOR RHAS-RELATED"/>
    <property type="match status" value="1"/>
</dbReference>
<dbReference type="SUPFAM" id="SSF46689">
    <property type="entry name" value="Homeodomain-like"/>
    <property type="match status" value="1"/>
</dbReference>
<dbReference type="Pfam" id="PF12833">
    <property type="entry name" value="HTH_18"/>
    <property type="match status" value="1"/>
</dbReference>
<evidence type="ECO:0000256" key="3">
    <source>
        <dbReference type="ARBA" id="ARBA00023163"/>
    </source>
</evidence>
<keyword evidence="3" id="KW-0804">Transcription</keyword>
<evidence type="ECO:0000259" key="4">
    <source>
        <dbReference type="PROSITE" id="PS01124"/>
    </source>
</evidence>
<evidence type="ECO:0000313" key="6">
    <source>
        <dbReference type="Proteomes" id="UP000076038"/>
    </source>
</evidence>
<dbReference type="Gene3D" id="1.10.10.60">
    <property type="entry name" value="Homeodomain-like"/>
    <property type="match status" value="1"/>
</dbReference>
<dbReference type="InterPro" id="IPR035418">
    <property type="entry name" value="AraC-bd_2"/>
</dbReference>
<sequence>MSPVAQDFEQWRENVSTAFVPLDAVSTGPSSFQGTLVSSTLGALQLSEVTGREVDVRRTRATIRRSDPGLIKVGLQLTGCGTIVQNEREAVLHPGDFAVYDTSAPYDLHFAGDFEMFVVMFPRDALRIDSRDLTTVAARRIEGDHGVGALVSPFLFNLRRNAADGTLPTTPMLENAVLDLLCAALDDAAPHDAPGSTLLIEAKSLVESQLFDPTLSTASLAAHLHISTRYLQKLFEQDGRTVAGWIRSRRLERCHRDLRDPRFAADSIGTVCARHGLIDSSNFSKLFKETYGMSPREYRAG</sequence>
<dbReference type="PROSITE" id="PS01124">
    <property type="entry name" value="HTH_ARAC_FAMILY_2"/>
    <property type="match status" value="1"/>
</dbReference>